<organism evidence="1 2">
    <name type="scientific">Prevotella veroralis F0319</name>
    <dbReference type="NCBI Taxonomy" id="649761"/>
    <lineage>
        <taxon>Bacteria</taxon>
        <taxon>Pseudomonadati</taxon>
        <taxon>Bacteroidota</taxon>
        <taxon>Bacteroidia</taxon>
        <taxon>Bacteroidales</taxon>
        <taxon>Prevotellaceae</taxon>
        <taxon>Prevotella</taxon>
    </lineage>
</organism>
<comment type="caution">
    <text evidence="1">The sequence shown here is derived from an EMBL/GenBank/DDBJ whole genome shotgun (WGS) entry which is preliminary data.</text>
</comment>
<dbReference type="AlphaFoldDB" id="C9MP95"/>
<dbReference type="InterPro" id="IPR038765">
    <property type="entry name" value="Papain-like_cys_pep_sf"/>
</dbReference>
<dbReference type="SUPFAM" id="SSF54001">
    <property type="entry name" value="Cysteine proteinases"/>
    <property type="match status" value="1"/>
</dbReference>
<name>C9MP95_9BACT</name>
<dbReference type="eggNOG" id="COG3579">
    <property type="taxonomic scope" value="Bacteria"/>
</dbReference>
<dbReference type="RefSeq" id="WP_004383099.1">
    <property type="nucleotide sequence ID" value="NZ_GG698713.1"/>
</dbReference>
<sequence length="333" mass="38756">MRKILYLFMLPLLIISCSQGVKKRSFPKEKFTIDLLLPTSPVKNQGSSSLCWVYAMLATIESEHIIQGDSVNLSADYVARMYLYEQVRRRQFLPKRVARLERPITTRGMSTMTLDLIKTYGLQHYDAYHSEPDMDYNVLCRRLDRSKKVDELLDKSIGTLPKQVFMFGVRYTPYEFARSVCMPDEYTAVTSFLHHPLHESFPLEVPDNYFHDTFLNIPAKDIIPCIVNSLKKGHPVCWEGDVSEPFFSFEHGYAVLDDEARQWTEKDRQKAFEHFQTTDDHCMEIVGIAHDQHGKRFFLCKNSWGTDNPYHGFMFLSEPYVYMKTIALVGTNL</sequence>
<evidence type="ECO:0008006" key="3">
    <source>
        <dbReference type="Google" id="ProtNLM"/>
    </source>
</evidence>
<evidence type="ECO:0000313" key="1">
    <source>
        <dbReference type="EMBL" id="EEX18898.1"/>
    </source>
</evidence>
<dbReference type="PROSITE" id="PS51257">
    <property type="entry name" value="PROKAR_LIPOPROTEIN"/>
    <property type="match status" value="1"/>
</dbReference>
<dbReference type="EMBL" id="ACVA01000031">
    <property type="protein sequence ID" value="EEX18898.1"/>
    <property type="molecule type" value="Genomic_DNA"/>
</dbReference>
<keyword evidence="2" id="KW-1185">Reference proteome</keyword>
<dbReference type="Gene3D" id="3.90.70.10">
    <property type="entry name" value="Cysteine proteinases"/>
    <property type="match status" value="2"/>
</dbReference>
<reference evidence="1 2" key="1">
    <citation type="submission" date="2009-09" db="EMBL/GenBank/DDBJ databases">
        <authorList>
            <person name="Weinstock G."/>
            <person name="Sodergren E."/>
            <person name="Clifton S."/>
            <person name="Fulton L."/>
            <person name="Fulton B."/>
            <person name="Courtney L."/>
            <person name="Fronick C."/>
            <person name="Harrison M."/>
            <person name="Strong C."/>
            <person name="Farmer C."/>
            <person name="Delahaunty K."/>
            <person name="Markovic C."/>
            <person name="Hall O."/>
            <person name="Minx P."/>
            <person name="Tomlinson C."/>
            <person name="Mitreva M."/>
            <person name="Nelson J."/>
            <person name="Hou S."/>
            <person name="Wollam A."/>
            <person name="Pepin K.H."/>
            <person name="Johnson M."/>
            <person name="Bhonagiri V."/>
            <person name="Nash W.E."/>
            <person name="Warren W."/>
            <person name="Chinwalla A."/>
            <person name="Mardis E.R."/>
            <person name="Wilson R.K."/>
        </authorList>
    </citation>
    <scope>NUCLEOTIDE SEQUENCE [LARGE SCALE GENOMIC DNA]</scope>
    <source>
        <strain evidence="1 2">F0319</strain>
    </source>
</reference>
<dbReference type="STRING" id="649761.HMPREF0973_01433"/>
<proteinExistence type="predicted"/>
<gene>
    <name evidence="1" type="ORF">HMPREF0973_01433</name>
</gene>
<protein>
    <recommendedName>
        <fullName evidence="3">Peptidase C1-like family</fullName>
    </recommendedName>
</protein>
<dbReference type="Proteomes" id="UP000003327">
    <property type="component" value="Unassembled WGS sequence"/>
</dbReference>
<dbReference type="HOGENOM" id="CLU_056707_0_0_10"/>
<accession>C9MP95</accession>
<evidence type="ECO:0000313" key="2">
    <source>
        <dbReference type="Proteomes" id="UP000003327"/>
    </source>
</evidence>